<reference evidence="2 3" key="1">
    <citation type="submission" date="2024-04" db="EMBL/GenBank/DDBJ databases">
        <authorList>
            <consortium name="Genoscope - CEA"/>
            <person name="William W."/>
        </authorList>
    </citation>
    <scope>NUCLEOTIDE SEQUENCE [LARGE SCALE GENOMIC DNA]</scope>
</reference>
<organism evidence="2 3">
    <name type="scientific">Lymnaea stagnalis</name>
    <name type="common">Great pond snail</name>
    <name type="synonym">Helix stagnalis</name>
    <dbReference type="NCBI Taxonomy" id="6523"/>
    <lineage>
        <taxon>Eukaryota</taxon>
        <taxon>Metazoa</taxon>
        <taxon>Spiralia</taxon>
        <taxon>Lophotrochozoa</taxon>
        <taxon>Mollusca</taxon>
        <taxon>Gastropoda</taxon>
        <taxon>Heterobranchia</taxon>
        <taxon>Euthyneura</taxon>
        <taxon>Panpulmonata</taxon>
        <taxon>Hygrophila</taxon>
        <taxon>Lymnaeoidea</taxon>
        <taxon>Lymnaeidae</taxon>
        <taxon>Lymnaea</taxon>
    </lineage>
</organism>
<evidence type="ECO:0000313" key="2">
    <source>
        <dbReference type="EMBL" id="CAL1530982.1"/>
    </source>
</evidence>
<gene>
    <name evidence="2" type="ORF">GSLYS_00005107001</name>
</gene>
<dbReference type="Gene3D" id="2.60.120.260">
    <property type="entry name" value="Galactose-binding domain-like"/>
    <property type="match status" value="1"/>
</dbReference>
<keyword evidence="3" id="KW-1185">Reference proteome</keyword>
<dbReference type="Pfam" id="PF00024">
    <property type="entry name" value="PAN_1"/>
    <property type="match status" value="1"/>
</dbReference>
<dbReference type="EMBL" id="CAXITT010000079">
    <property type="protein sequence ID" value="CAL1530982.1"/>
    <property type="molecule type" value="Genomic_DNA"/>
</dbReference>
<comment type="caution">
    <text evidence="2">The sequence shown here is derived from an EMBL/GenBank/DDBJ whole genome shotgun (WGS) entry which is preliminary data.</text>
</comment>
<evidence type="ECO:0000313" key="3">
    <source>
        <dbReference type="Proteomes" id="UP001497497"/>
    </source>
</evidence>
<dbReference type="SUPFAM" id="SSF49785">
    <property type="entry name" value="Galactose-binding domain-like"/>
    <property type="match status" value="1"/>
</dbReference>
<proteinExistence type="predicted"/>
<feature type="domain" description="Apple" evidence="1">
    <location>
        <begin position="90"/>
        <end position="186"/>
    </location>
</feature>
<dbReference type="InterPro" id="IPR008979">
    <property type="entry name" value="Galactose-bd-like_sf"/>
</dbReference>
<dbReference type="Proteomes" id="UP001497497">
    <property type="component" value="Unassembled WGS sequence"/>
</dbReference>
<evidence type="ECO:0000259" key="1">
    <source>
        <dbReference type="PROSITE" id="PS50948"/>
    </source>
</evidence>
<sequence>MVDTLGIHVFQQIVLTNRGDVSATRLKSFRIDVFTTDPRKMPGFPLILGQLCMNRTDPVGIGTFTWNCTGPVIGRYVRLIKYDSDYLNFCELEAMVSDMISTEDTKYAGQMNKRLTQTAMIVSADGQSPASCAMMCITRRYTDYCSAFNWLSSSNRCELFSVDPRNLTLSSRLVATQGMEFFLEKN</sequence>
<protein>
    <recommendedName>
        <fullName evidence="1">Apple domain-containing protein</fullName>
    </recommendedName>
</protein>
<dbReference type="AlphaFoldDB" id="A0AAV2HBN6"/>
<dbReference type="SUPFAM" id="SSF57414">
    <property type="entry name" value="Hairpin loop containing domain-like"/>
    <property type="match status" value="1"/>
</dbReference>
<accession>A0AAV2HBN6</accession>
<dbReference type="PROSITE" id="PS50948">
    <property type="entry name" value="PAN"/>
    <property type="match status" value="1"/>
</dbReference>
<name>A0AAV2HBN6_LYMST</name>
<dbReference type="Gene3D" id="3.50.4.10">
    <property type="entry name" value="Hepatocyte Growth Factor"/>
    <property type="match status" value="1"/>
</dbReference>
<dbReference type="InterPro" id="IPR003609">
    <property type="entry name" value="Pan_app"/>
</dbReference>